<name>A0A2H4ZZC5_9EURY</name>
<dbReference type="EMBL" id="CP019154">
    <property type="protein sequence ID" value="AUG47828.1"/>
    <property type="molecule type" value="Genomic_DNA"/>
</dbReference>
<dbReference type="OrthoDB" id="157176at2157"/>
<dbReference type="InterPro" id="IPR012340">
    <property type="entry name" value="NA-bd_OB-fold"/>
</dbReference>
<dbReference type="Gene3D" id="2.40.50.140">
    <property type="entry name" value="Nucleic acid-binding proteins"/>
    <property type="match status" value="1"/>
</dbReference>
<keyword evidence="1" id="KW-0812">Transmembrane</keyword>
<proteinExistence type="predicted"/>
<organism evidence="3 4">
    <name type="scientific">Haloarcula taiwanensis</name>
    <dbReference type="NCBI Taxonomy" id="1932004"/>
    <lineage>
        <taxon>Archaea</taxon>
        <taxon>Methanobacteriati</taxon>
        <taxon>Methanobacteriota</taxon>
        <taxon>Stenosarchaea group</taxon>
        <taxon>Halobacteria</taxon>
        <taxon>Halobacteriales</taxon>
        <taxon>Haloarculaceae</taxon>
        <taxon>Haloarcula</taxon>
    </lineage>
</organism>
<gene>
    <name evidence="3" type="ORF">BVU17_09980</name>
</gene>
<reference evidence="3 4" key="1">
    <citation type="submission" date="2017-01" db="EMBL/GenBank/DDBJ databases">
        <title>A Red Light-Sensitive Sensory Rhodopsin I From Haloarcula taiwanensis, A New Haloarchaeon Isolated From Taiwan.</title>
        <authorList>
            <person name="Yang C.-S."/>
            <person name="Han Y.-A."/>
            <person name="Chen P.-C."/>
            <person name="Ng W.V."/>
            <person name="Chen T.-W."/>
        </authorList>
    </citation>
    <scope>NUCLEOTIDE SEQUENCE [LARGE SCALE GENOMIC DNA]</scope>
    <source>
        <strain evidence="3 4">Taiwanensis</strain>
    </source>
</reference>
<protein>
    <recommendedName>
        <fullName evidence="2">TRAM domain-containing protein</fullName>
    </recommendedName>
</protein>
<evidence type="ECO:0000313" key="3">
    <source>
        <dbReference type="EMBL" id="AUG47828.1"/>
    </source>
</evidence>
<evidence type="ECO:0000259" key="2">
    <source>
        <dbReference type="PROSITE" id="PS50926"/>
    </source>
</evidence>
<sequence>MEPTWLVAGGVALAVGLVLAFAITRRSESSASKRAHEAAKEREPPVEIGETYEFGISEFSDHHSGDRVAVGKVEGFVLFTEDVPSSVSAGDVIRAKVLSFNRGHTSADARFVERA</sequence>
<dbReference type="Proteomes" id="UP000242917">
    <property type="component" value="Chromosome I"/>
</dbReference>
<keyword evidence="1" id="KW-0472">Membrane</keyword>
<feature type="transmembrane region" description="Helical" evidence="1">
    <location>
        <begin position="6"/>
        <end position="24"/>
    </location>
</feature>
<dbReference type="InterPro" id="IPR002792">
    <property type="entry name" value="TRAM_dom"/>
</dbReference>
<feature type="domain" description="TRAM" evidence="2">
    <location>
        <begin position="45"/>
        <end position="111"/>
    </location>
</feature>
<evidence type="ECO:0000313" key="4">
    <source>
        <dbReference type="Proteomes" id="UP000242917"/>
    </source>
</evidence>
<keyword evidence="1" id="KW-1133">Transmembrane helix</keyword>
<dbReference type="KEGG" id="hta:BVU17_09980"/>
<accession>A0A2H4ZZC5</accession>
<dbReference type="AlphaFoldDB" id="A0A2H4ZZC5"/>
<keyword evidence="4" id="KW-1185">Reference proteome</keyword>
<evidence type="ECO:0000256" key="1">
    <source>
        <dbReference type="SAM" id="Phobius"/>
    </source>
</evidence>
<dbReference type="PROSITE" id="PS50926">
    <property type="entry name" value="TRAM"/>
    <property type="match status" value="1"/>
</dbReference>